<organism evidence="4 5">
    <name type="scientific">Mariprofundus aestuarium</name>
    <dbReference type="NCBI Taxonomy" id="1921086"/>
    <lineage>
        <taxon>Bacteria</taxon>
        <taxon>Pseudomonadati</taxon>
        <taxon>Pseudomonadota</taxon>
        <taxon>Candidatius Mariprofundia</taxon>
        <taxon>Mariprofundales</taxon>
        <taxon>Mariprofundaceae</taxon>
        <taxon>Mariprofundus</taxon>
    </lineage>
</organism>
<accession>A0A2K8L1M0</accession>
<keyword evidence="2" id="KW-0067">ATP-binding</keyword>
<evidence type="ECO:0000259" key="3">
    <source>
        <dbReference type="SMART" id="SM00382"/>
    </source>
</evidence>
<dbReference type="InterPro" id="IPR027417">
    <property type="entry name" value="P-loop_NTPase"/>
</dbReference>
<gene>
    <name evidence="4" type="ORF">Ga0123461_0392</name>
</gene>
<evidence type="ECO:0000256" key="1">
    <source>
        <dbReference type="ARBA" id="ARBA00022741"/>
    </source>
</evidence>
<proteinExistence type="predicted"/>
<dbReference type="RefSeq" id="WP_100276797.1">
    <property type="nucleotide sequence ID" value="NZ_CP018799.1"/>
</dbReference>
<dbReference type="Pfam" id="PF00005">
    <property type="entry name" value="ABC_tran"/>
    <property type="match status" value="1"/>
</dbReference>
<protein>
    <submittedName>
        <fullName evidence="4">ABC transporter</fullName>
    </submittedName>
</protein>
<sequence length="213" mass="23279">MKSTPLPENPTLILSDAEQAVKAAPGEIILLTGEVGSGKSLWLKRLAGLVALPSHTSASINGQEPGKVIGTVRMLFDQQPPLWLGQSVVEELSFGLKDRPDPERLSELLADWRLSTLDPGCELTSLNRLQTARLNLASMALARPSVALLDNPTDALPEPDAIALRDDIAAWVHRSSTTVVVACNRWHDWQPVATQSWRVTAAEDLPHREGRYE</sequence>
<dbReference type="SUPFAM" id="SSF52540">
    <property type="entry name" value="P-loop containing nucleoside triphosphate hydrolases"/>
    <property type="match status" value="1"/>
</dbReference>
<dbReference type="GO" id="GO:0016887">
    <property type="term" value="F:ATP hydrolysis activity"/>
    <property type="evidence" value="ECO:0007669"/>
    <property type="project" value="InterPro"/>
</dbReference>
<dbReference type="InterPro" id="IPR003593">
    <property type="entry name" value="AAA+_ATPase"/>
</dbReference>
<dbReference type="OrthoDB" id="5293642at2"/>
<dbReference type="EMBL" id="CP018799">
    <property type="protein sequence ID" value="ATX78834.1"/>
    <property type="molecule type" value="Genomic_DNA"/>
</dbReference>
<dbReference type="KEGG" id="maes:Ga0123461_0392"/>
<name>A0A2K8L1M0_MARES</name>
<dbReference type="SMART" id="SM00382">
    <property type="entry name" value="AAA"/>
    <property type="match status" value="1"/>
</dbReference>
<dbReference type="GO" id="GO:0005524">
    <property type="term" value="F:ATP binding"/>
    <property type="evidence" value="ECO:0007669"/>
    <property type="project" value="UniProtKB-KW"/>
</dbReference>
<dbReference type="InterPro" id="IPR003439">
    <property type="entry name" value="ABC_transporter-like_ATP-bd"/>
</dbReference>
<reference evidence="4 5" key="1">
    <citation type="submission" date="2016-12" db="EMBL/GenBank/DDBJ databases">
        <title>Isolation and genomic insights into novel planktonic Zetaproteobacteria from stratified waters of the Chesapeake Bay.</title>
        <authorList>
            <person name="McAllister S.M."/>
            <person name="Kato S."/>
            <person name="Chan C.S."/>
            <person name="Chiu B.K."/>
            <person name="Field E.K."/>
        </authorList>
    </citation>
    <scope>NUCLEOTIDE SEQUENCE [LARGE SCALE GENOMIC DNA]</scope>
    <source>
        <strain evidence="4 5">CP-5</strain>
    </source>
</reference>
<evidence type="ECO:0000256" key="2">
    <source>
        <dbReference type="ARBA" id="ARBA00022840"/>
    </source>
</evidence>
<dbReference type="Proteomes" id="UP000231701">
    <property type="component" value="Chromosome"/>
</dbReference>
<keyword evidence="5" id="KW-1185">Reference proteome</keyword>
<evidence type="ECO:0000313" key="4">
    <source>
        <dbReference type="EMBL" id="ATX78834.1"/>
    </source>
</evidence>
<dbReference type="PANTHER" id="PTHR43158:SF2">
    <property type="entry name" value="SKFA PEPTIDE EXPORT ATP-BINDING PROTEIN SKFE"/>
    <property type="match status" value="1"/>
</dbReference>
<evidence type="ECO:0000313" key="5">
    <source>
        <dbReference type="Proteomes" id="UP000231701"/>
    </source>
</evidence>
<keyword evidence="1" id="KW-0547">Nucleotide-binding</keyword>
<dbReference type="AlphaFoldDB" id="A0A2K8L1M0"/>
<feature type="domain" description="AAA+ ATPase" evidence="3">
    <location>
        <begin position="25"/>
        <end position="211"/>
    </location>
</feature>
<dbReference type="PANTHER" id="PTHR43158">
    <property type="entry name" value="SKFA PEPTIDE EXPORT ATP-BINDING PROTEIN SKFE"/>
    <property type="match status" value="1"/>
</dbReference>
<dbReference type="Gene3D" id="3.40.50.300">
    <property type="entry name" value="P-loop containing nucleotide triphosphate hydrolases"/>
    <property type="match status" value="1"/>
</dbReference>